<keyword evidence="2" id="KW-1185">Reference proteome</keyword>
<evidence type="ECO:0000313" key="1">
    <source>
        <dbReference type="EMBL" id="KAH9361079.1"/>
    </source>
</evidence>
<name>A0A9J6FEE5_HAELO</name>
<dbReference type="Proteomes" id="UP000821853">
    <property type="component" value="Chromosome 1"/>
</dbReference>
<protein>
    <recommendedName>
        <fullName evidence="3">Reverse transcriptase domain-containing protein</fullName>
    </recommendedName>
</protein>
<reference evidence="1 2" key="1">
    <citation type="journal article" date="2020" name="Cell">
        <title>Large-Scale Comparative Analyses of Tick Genomes Elucidate Their Genetic Diversity and Vector Capacities.</title>
        <authorList>
            <consortium name="Tick Genome and Microbiome Consortium (TIGMIC)"/>
            <person name="Jia N."/>
            <person name="Wang J."/>
            <person name="Shi W."/>
            <person name="Du L."/>
            <person name="Sun Y."/>
            <person name="Zhan W."/>
            <person name="Jiang J.F."/>
            <person name="Wang Q."/>
            <person name="Zhang B."/>
            <person name="Ji P."/>
            <person name="Bell-Sakyi L."/>
            <person name="Cui X.M."/>
            <person name="Yuan T.T."/>
            <person name="Jiang B.G."/>
            <person name="Yang W.F."/>
            <person name="Lam T.T."/>
            <person name="Chang Q.C."/>
            <person name="Ding S.J."/>
            <person name="Wang X.J."/>
            <person name="Zhu J.G."/>
            <person name="Ruan X.D."/>
            <person name="Zhao L."/>
            <person name="Wei J.T."/>
            <person name="Ye R.Z."/>
            <person name="Que T.C."/>
            <person name="Du C.H."/>
            <person name="Zhou Y.H."/>
            <person name="Cheng J.X."/>
            <person name="Dai P.F."/>
            <person name="Guo W.B."/>
            <person name="Han X.H."/>
            <person name="Huang E.J."/>
            <person name="Li L.F."/>
            <person name="Wei W."/>
            <person name="Gao Y.C."/>
            <person name="Liu J.Z."/>
            <person name="Shao H.Z."/>
            <person name="Wang X."/>
            <person name="Wang C.C."/>
            <person name="Yang T.C."/>
            <person name="Huo Q.B."/>
            <person name="Li W."/>
            <person name="Chen H.Y."/>
            <person name="Chen S.E."/>
            <person name="Zhou L.G."/>
            <person name="Ni X.B."/>
            <person name="Tian J.H."/>
            <person name="Sheng Y."/>
            <person name="Liu T."/>
            <person name="Pan Y.S."/>
            <person name="Xia L.Y."/>
            <person name="Li J."/>
            <person name="Zhao F."/>
            <person name="Cao W.C."/>
        </authorList>
    </citation>
    <scope>NUCLEOTIDE SEQUENCE [LARGE SCALE GENOMIC DNA]</scope>
    <source>
        <strain evidence="1">HaeL-2018</strain>
    </source>
</reference>
<dbReference type="OrthoDB" id="426210at2759"/>
<dbReference type="EMBL" id="JABSTR010000001">
    <property type="protein sequence ID" value="KAH9361079.1"/>
    <property type="molecule type" value="Genomic_DNA"/>
</dbReference>
<gene>
    <name evidence="1" type="ORF">HPB48_002941</name>
</gene>
<organism evidence="1 2">
    <name type="scientific">Haemaphysalis longicornis</name>
    <name type="common">Bush tick</name>
    <dbReference type="NCBI Taxonomy" id="44386"/>
    <lineage>
        <taxon>Eukaryota</taxon>
        <taxon>Metazoa</taxon>
        <taxon>Ecdysozoa</taxon>
        <taxon>Arthropoda</taxon>
        <taxon>Chelicerata</taxon>
        <taxon>Arachnida</taxon>
        <taxon>Acari</taxon>
        <taxon>Parasitiformes</taxon>
        <taxon>Ixodida</taxon>
        <taxon>Ixodoidea</taxon>
        <taxon>Ixodidae</taxon>
        <taxon>Haemaphysalinae</taxon>
        <taxon>Haemaphysalis</taxon>
    </lineage>
</organism>
<evidence type="ECO:0000313" key="2">
    <source>
        <dbReference type="Proteomes" id="UP000821853"/>
    </source>
</evidence>
<proteinExistence type="predicted"/>
<comment type="caution">
    <text evidence="1">The sequence shown here is derived from an EMBL/GenBank/DDBJ whole genome shotgun (WGS) entry which is preliminary data.</text>
</comment>
<dbReference type="AlphaFoldDB" id="A0A9J6FEE5"/>
<dbReference type="VEuPathDB" id="VectorBase:HLOH_051198"/>
<sequence>MSGLRKGRSNIDNVIALATHVKDGKIRRHIAIAVFTDINSVYKRVLHEAIRTVMRSAGIAGRMYDWMSDYFPDRSIYMSVAGGETSPHNVTHGVPQITPPSSALRVVCGN</sequence>
<evidence type="ECO:0008006" key="3">
    <source>
        <dbReference type="Google" id="ProtNLM"/>
    </source>
</evidence>
<accession>A0A9J6FEE5</accession>